<accession>A0A8S0WZS3</accession>
<evidence type="ECO:0000313" key="2">
    <source>
        <dbReference type="Proteomes" id="UP000467700"/>
    </source>
</evidence>
<organism evidence="1 2">
    <name type="scientific">Cyclocybe aegerita</name>
    <name type="common">Black poplar mushroom</name>
    <name type="synonym">Agrocybe aegerita</name>
    <dbReference type="NCBI Taxonomy" id="1973307"/>
    <lineage>
        <taxon>Eukaryota</taxon>
        <taxon>Fungi</taxon>
        <taxon>Dikarya</taxon>
        <taxon>Basidiomycota</taxon>
        <taxon>Agaricomycotina</taxon>
        <taxon>Agaricomycetes</taxon>
        <taxon>Agaricomycetidae</taxon>
        <taxon>Agaricales</taxon>
        <taxon>Agaricineae</taxon>
        <taxon>Bolbitiaceae</taxon>
        <taxon>Cyclocybe</taxon>
    </lineage>
</organism>
<dbReference type="OrthoDB" id="10379013at2759"/>
<proteinExistence type="predicted"/>
<keyword evidence="2" id="KW-1185">Reference proteome</keyword>
<dbReference type="Proteomes" id="UP000467700">
    <property type="component" value="Unassembled WGS sequence"/>
</dbReference>
<dbReference type="EMBL" id="CACVBS010000037">
    <property type="protein sequence ID" value="CAA7262908.1"/>
    <property type="molecule type" value="Genomic_DNA"/>
</dbReference>
<comment type="caution">
    <text evidence="1">The sequence shown here is derived from an EMBL/GenBank/DDBJ whole genome shotgun (WGS) entry which is preliminary data.</text>
</comment>
<dbReference type="AlphaFoldDB" id="A0A8S0WZS3"/>
<name>A0A8S0WZS3_CYCAE</name>
<evidence type="ECO:0000313" key="1">
    <source>
        <dbReference type="EMBL" id="CAA7262908.1"/>
    </source>
</evidence>
<protein>
    <submittedName>
        <fullName evidence="1">Uncharacterized protein</fullName>
    </submittedName>
</protein>
<gene>
    <name evidence="1" type="ORF">AAE3_LOCUS5096</name>
</gene>
<sequence>MPAFLNSKAPAISSSRKARKDEAKTLKLMTLEDRQSWLDFLHGVASESYRAYLDASNNFQNLGRMLPSTPAKGRPSFIEHVLHMAANSRDHTGGDYIPYLTVIYDALVDLLKTPLEGNAHLPLEFNDDIEDSDENAISMTIINEKGRISWRSNYAPTDLLGLADPYAVKTESIMQHLLQRLFTIIHFRLTERISRGAAPRTRKDLVNEAKKDYPEFIKVFGDAIACVEGHADDETED</sequence>
<reference evidence="1 2" key="1">
    <citation type="submission" date="2020-01" db="EMBL/GenBank/DDBJ databases">
        <authorList>
            <person name="Gupta K D."/>
        </authorList>
    </citation>
    <scope>NUCLEOTIDE SEQUENCE [LARGE SCALE GENOMIC DNA]</scope>
</reference>